<evidence type="ECO:0000256" key="1">
    <source>
        <dbReference type="SAM" id="Phobius"/>
    </source>
</evidence>
<keyword evidence="1" id="KW-0812">Transmembrane</keyword>
<proteinExistence type="predicted"/>
<dbReference type="Proteomes" id="UP000595197">
    <property type="component" value="Chromosome"/>
</dbReference>
<keyword evidence="3" id="KW-1185">Reference proteome</keyword>
<feature type="transmembrane region" description="Helical" evidence="1">
    <location>
        <begin position="12"/>
        <end position="29"/>
    </location>
</feature>
<keyword evidence="1" id="KW-1133">Transmembrane helix</keyword>
<dbReference type="RefSeq" id="WP_201070096.1">
    <property type="nucleotide sequence ID" value="NZ_CP067420.1"/>
</dbReference>
<dbReference type="EMBL" id="CP067420">
    <property type="protein sequence ID" value="QQP87337.1"/>
    <property type="molecule type" value="Genomic_DNA"/>
</dbReference>
<sequence length="105" mass="11330">MGDYDLNGTHVASAVAICLFILLLKATLDPERSLRQALFLPLGRSRWHRLYWRLSPLLFVAMAVLAAVSYLPPVGVAAGWLRLVSLGLLVPLMALAAAAESETGT</sequence>
<evidence type="ECO:0000313" key="3">
    <source>
        <dbReference type="Proteomes" id="UP000595197"/>
    </source>
</evidence>
<name>A0ABX7AZN3_9PROT</name>
<feature type="transmembrane region" description="Helical" evidence="1">
    <location>
        <begin position="77"/>
        <end position="99"/>
    </location>
</feature>
<protein>
    <submittedName>
        <fullName evidence="2">Uncharacterized protein</fullName>
    </submittedName>
</protein>
<feature type="transmembrane region" description="Helical" evidence="1">
    <location>
        <begin position="50"/>
        <end position="71"/>
    </location>
</feature>
<organism evidence="2 3">
    <name type="scientific">Skermanella cutis</name>
    <dbReference type="NCBI Taxonomy" id="2775420"/>
    <lineage>
        <taxon>Bacteria</taxon>
        <taxon>Pseudomonadati</taxon>
        <taxon>Pseudomonadota</taxon>
        <taxon>Alphaproteobacteria</taxon>
        <taxon>Rhodospirillales</taxon>
        <taxon>Azospirillaceae</taxon>
        <taxon>Skermanella</taxon>
    </lineage>
</organism>
<gene>
    <name evidence="2" type="ORF">IGS68_14525</name>
</gene>
<reference evidence="2" key="1">
    <citation type="submission" date="2021-02" db="EMBL/GenBank/DDBJ databases">
        <title>Skermanella TT6 skin isolate.</title>
        <authorList>
            <person name="Lee K."/>
            <person name="Ganzorig M."/>
        </authorList>
    </citation>
    <scope>NUCLEOTIDE SEQUENCE</scope>
    <source>
        <strain evidence="2">TT6</strain>
    </source>
</reference>
<accession>A0ABX7AZN3</accession>
<keyword evidence="1" id="KW-0472">Membrane</keyword>
<evidence type="ECO:0000313" key="2">
    <source>
        <dbReference type="EMBL" id="QQP87337.1"/>
    </source>
</evidence>